<protein>
    <submittedName>
        <fullName evidence="1">Uncharacterized protein</fullName>
    </submittedName>
</protein>
<keyword evidence="2" id="KW-1185">Reference proteome</keyword>
<accession>A0AAC9XWR8</accession>
<sequence length="123" mass="14021">MKPQVKRRAHNWYALNQTEVNDMSAKIKIKKGVELTTALAAKKMLAAGCFFSTDDIVKKFKCSKVRAAQCLLSIRRGDRYETEVKRDPIRVKVLSIGEKKEASPLDNRFLLFPVPKLLQSKRA</sequence>
<dbReference type="KEGG" id="png:PNIG_a1491"/>
<dbReference type="Proteomes" id="UP000198329">
    <property type="component" value="Chromosome I"/>
</dbReference>
<dbReference type="AlphaFoldDB" id="A0AAC9XWR8"/>
<dbReference type="GeneID" id="300941311"/>
<dbReference type="EMBL" id="CP011036">
    <property type="protein sequence ID" value="ASM53641.1"/>
    <property type="molecule type" value="Genomic_DNA"/>
</dbReference>
<reference evidence="1 2" key="1">
    <citation type="submission" date="2015-03" db="EMBL/GenBank/DDBJ databases">
        <authorList>
            <person name="Xie B.-B."/>
            <person name="Rong J.-C."/>
            <person name="Qin Q.-L."/>
            <person name="Zhang Y.-Z."/>
        </authorList>
    </citation>
    <scope>NUCLEOTIDE SEQUENCE [LARGE SCALE GENOMIC DNA]</scope>
    <source>
        <strain evidence="1 2">KMM 661</strain>
    </source>
</reference>
<evidence type="ECO:0000313" key="1">
    <source>
        <dbReference type="EMBL" id="ASM53641.1"/>
    </source>
</evidence>
<name>A0AAC9XWR8_9GAMM</name>
<organism evidence="1 2">
    <name type="scientific">Pseudoalteromonas nigrifaciens</name>
    <dbReference type="NCBI Taxonomy" id="28109"/>
    <lineage>
        <taxon>Bacteria</taxon>
        <taxon>Pseudomonadati</taxon>
        <taxon>Pseudomonadota</taxon>
        <taxon>Gammaproteobacteria</taxon>
        <taxon>Alteromonadales</taxon>
        <taxon>Pseudoalteromonadaceae</taxon>
        <taxon>Pseudoalteromonas</taxon>
    </lineage>
</organism>
<dbReference type="RefSeq" id="WP_089368037.1">
    <property type="nucleotide sequence ID" value="NZ_BJXZ01000002.1"/>
</dbReference>
<evidence type="ECO:0000313" key="2">
    <source>
        <dbReference type="Proteomes" id="UP000198329"/>
    </source>
</evidence>
<gene>
    <name evidence="1" type="ORF">PNIG_a1491</name>
</gene>
<proteinExistence type="predicted"/>